<dbReference type="EMBL" id="JACGWJ010000019">
    <property type="protein sequence ID" value="KAL0345905.1"/>
    <property type="molecule type" value="Genomic_DNA"/>
</dbReference>
<gene>
    <name evidence="2" type="ORF">Sradi_4421800</name>
</gene>
<organism evidence="2">
    <name type="scientific">Sesamum radiatum</name>
    <name type="common">Black benniseed</name>
    <dbReference type="NCBI Taxonomy" id="300843"/>
    <lineage>
        <taxon>Eukaryota</taxon>
        <taxon>Viridiplantae</taxon>
        <taxon>Streptophyta</taxon>
        <taxon>Embryophyta</taxon>
        <taxon>Tracheophyta</taxon>
        <taxon>Spermatophyta</taxon>
        <taxon>Magnoliopsida</taxon>
        <taxon>eudicotyledons</taxon>
        <taxon>Gunneridae</taxon>
        <taxon>Pentapetalae</taxon>
        <taxon>asterids</taxon>
        <taxon>lamiids</taxon>
        <taxon>Lamiales</taxon>
        <taxon>Pedaliaceae</taxon>
        <taxon>Sesamum</taxon>
    </lineage>
</organism>
<dbReference type="Pfam" id="PF10536">
    <property type="entry name" value="PMD"/>
    <property type="match status" value="1"/>
</dbReference>
<dbReference type="AlphaFoldDB" id="A0AAW2NQU8"/>
<reference evidence="2" key="1">
    <citation type="submission" date="2020-06" db="EMBL/GenBank/DDBJ databases">
        <authorList>
            <person name="Li T."/>
            <person name="Hu X."/>
            <person name="Zhang T."/>
            <person name="Song X."/>
            <person name="Zhang H."/>
            <person name="Dai N."/>
            <person name="Sheng W."/>
            <person name="Hou X."/>
            <person name="Wei L."/>
        </authorList>
    </citation>
    <scope>NUCLEOTIDE SEQUENCE</scope>
    <source>
        <strain evidence="2">G02</strain>
        <tissue evidence="2">Leaf</tissue>
    </source>
</reference>
<feature type="domain" description="Aminotransferase-like plant mobile" evidence="1">
    <location>
        <begin position="281"/>
        <end position="380"/>
    </location>
</feature>
<name>A0AAW2NQU8_SESRA</name>
<proteinExistence type="predicted"/>
<sequence>MVYFKDKSSPSGERHLIILDDQHQPVEKGTILAVYTPLVSGRNVSPWPRLTNSFYLDEWSQEVSLSKNVKAWTLRATHHELPRHQQSTDLAPLRTLGRSIVGDVLSRCGKQLRLINVYDAVYASLFTYDHNSDIIKAFCEAWCPLTNTLLTSIGELSISLWDLHDLAGLPVTGCLYDEVVPSALELTGADEKGGRFIPRSTKYLLYAYHLLQGADDDRCSNVSIDKWVKFWSKKTIKYHLPPPRKEKKMVRPRSIHNPLGDITTHKRWSIDEEALFEKLCIEGNLKEEVYLAAYLACWLCTFVLPGKDANSIRPSTFKMASVMANGRRASLVIPVLASIYEGLNTIASSPRPARTNPSFPVHFVYAWLASYFKTHYPVWQGLRGPKMTIFSGEGGAKYYDPQEARKRIHKAEFVSWACNMIVKNRPFKFVDNADAEELDHNFFVAIRSSYLTLRQGDKFIIALQPS</sequence>
<comment type="caution">
    <text evidence="2">The sequence shown here is derived from an EMBL/GenBank/DDBJ whole genome shotgun (WGS) entry which is preliminary data.</text>
</comment>
<accession>A0AAW2NQU8</accession>
<dbReference type="InterPro" id="IPR019557">
    <property type="entry name" value="AminoTfrase-like_pln_mobile"/>
</dbReference>
<dbReference type="PANTHER" id="PTHR36607">
    <property type="entry name" value="1,2-DIHYDROXY-3-KETO-5-METHYLTHIOPENTENE DIOXYGENASE 4"/>
    <property type="match status" value="1"/>
</dbReference>
<protein>
    <recommendedName>
        <fullName evidence="1">Aminotransferase-like plant mobile domain-containing protein</fullName>
    </recommendedName>
</protein>
<dbReference type="PANTHER" id="PTHR36607:SF23">
    <property type="entry name" value="AMINOTRANSFERASE-LIKE PLANT MOBILE DOMAIN-CONTAINING PROTEIN"/>
    <property type="match status" value="1"/>
</dbReference>
<reference evidence="2" key="2">
    <citation type="journal article" date="2024" name="Plant">
        <title>Genomic evolution and insights into agronomic trait innovations of Sesamum species.</title>
        <authorList>
            <person name="Miao H."/>
            <person name="Wang L."/>
            <person name="Qu L."/>
            <person name="Liu H."/>
            <person name="Sun Y."/>
            <person name="Le M."/>
            <person name="Wang Q."/>
            <person name="Wei S."/>
            <person name="Zheng Y."/>
            <person name="Lin W."/>
            <person name="Duan Y."/>
            <person name="Cao H."/>
            <person name="Xiong S."/>
            <person name="Wang X."/>
            <person name="Wei L."/>
            <person name="Li C."/>
            <person name="Ma Q."/>
            <person name="Ju M."/>
            <person name="Zhao R."/>
            <person name="Li G."/>
            <person name="Mu C."/>
            <person name="Tian Q."/>
            <person name="Mei H."/>
            <person name="Zhang T."/>
            <person name="Gao T."/>
            <person name="Zhang H."/>
        </authorList>
    </citation>
    <scope>NUCLEOTIDE SEQUENCE</scope>
    <source>
        <strain evidence="2">G02</strain>
    </source>
</reference>
<evidence type="ECO:0000259" key="1">
    <source>
        <dbReference type="Pfam" id="PF10536"/>
    </source>
</evidence>
<evidence type="ECO:0000313" key="2">
    <source>
        <dbReference type="EMBL" id="KAL0345905.1"/>
    </source>
</evidence>